<dbReference type="InterPro" id="IPR020095">
    <property type="entry name" value="PsdUridine_synth_TruA_C"/>
</dbReference>
<comment type="subunit">
    <text evidence="4">Homodimer.</text>
</comment>
<evidence type="ECO:0000256" key="5">
    <source>
        <dbReference type="RuleBase" id="RU003792"/>
    </source>
</evidence>
<dbReference type="InterPro" id="IPR020094">
    <property type="entry name" value="TruA/RsuA/RluB/E/F_N"/>
</dbReference>
<evidence type="ECO:0000259" key="6">
    <source>
        <dbReference type="Pfam" id="PF01416"/>
    </source>
</evidence>
<keyword evidence="2 4" id="KW-0819">tRNA processing</keyword>
<dbReference type="RefSeq" id="WP_210047415.1">
    <property type="nucleotide sequence ID" value="NZ_JAGINX010000001.1"/>
</dbReference>
<dbReference type="PIRSF" id="PIRSF001430">
    <property type="entry name" value="tRNA_psdUrid_synth"/>
    <property type="match status" value="1"/>
</dbReference>
<accession>A0ABS4SYD0</accession>
<comment type="caution">
    <text evidence="4">Lacks conserved residue(s) required for the propagation of feature annotation.</text>
</comment>
<feature type="binding site" evidence="4">
    <location>
        <position position="124"/>
    </location>
    <ligand>
        <name>substrate</name>
    </ligand>
</feature>
<dbReference type="SUPFAM" id="SSF55120">
    <property type="entry name" value="Pseudouridine synthase"/>
    <property type="match status" value="1"/>
</dbReference>
<organism evidence="7 8">
    <name type="scientific">Nesterenkonia lacusekhoensis</name>
    <dbReference type="NCBI Taxonomy" id="150832"/>
    <lineage>
        <taxon>Bacteria</taxon>
        <taxon>Bacillati</taxon>
        <taxon>Actinomycetota</taxon>
        <taxon>Actinomycetes</taxon>
        <taxon>Micrococcales</taxon>
        <taxon>Micrococcaceae</taxon>
        <taxon>Nesterenkonia</taxon>
    </lineage>
</organism>
<comment type="similarity">
    <text evidence="1 4 5">Belongs to the tRNA pseudouridine synthase TruA family.</text>
</comment>
<dbReference type="Gene3D" id="3.30.70.580">
    <property type="entry name" value="Pseudouridine synthase I, catalytic domain, N-terminal subdomain"/>
    <property type="match status" value="1"/>
</dbReference>
<dbReference type="CDD" id="cd02570">
    <property type="entry name" value="PseudoU_synth_EcTruA"/>
    <property type="match status" value="1"/>
</dbReference>
<comment type="function">
    <text evidence="4">Formation of pseudouridine at positions 38, 39 and 40 in the anticodon stem and loop of transfer RNAs.</text>
</comment>
<feature type="domain" description="Pseudouridine synthase I TruA alpha/beta" evidence="6">
    <location>
        <begin position="168"/>
        <end position="264"/>
    </location>
</feature>
<dbReference type="GO" id="GO:0160147">
    <property type="term" value="F:tRNA pseudouridine(38-40) synthase activity"/>
    <property type="evidence" value="ECO:0007669"/>
    <property type="project" value="UniProtKB-EC"/>
</dbReference>
<dbReference type="EC" id="5.4.99.12" evidence="4"/>
<dbReference type="InterPro" id="IPR020097">
    <property type="entry name" value="PsdUridine_synth_TruA_a/b_dom"/>
</dbReference>
<proteinExistence type="inferred from homology"/>
<evidence type="ECO:0000256" key="3">
    <source>
        <dbReference type="ARBA" id="ARBA00023235"/>
    </source>
</evidence>
<keyword evidence="8" id="KW-1185">Reference proteome</keyword>
<comment type="caution">
    <text evidence="7">The sequence shown here is derived from an EMBL/GenBank/DDBJ whole genome shotgun (WGS) entry which is preliminary data.</text>
</comment>
<evidence type="ECO:0000313" key="7">
    <source>
        <dbReference type="EMBL" id="MBP2317211.1"/>
    </source>
</evidence>
<dbReference type="InterPro" id="IPR001406">
    <property type="entry name" value="PsdUridine_synth_TruA"/>
</dbReference>
<dbReference type="HAMAP" id="MF_00171">
    <property type="entry name" value="TruA"/>
    <property type="match status" value="1"/>
</dbReference>
<dbReference type="Gene3D" id="3.30.70.660">
    <property type="entry name" value="Pseudouridine synthase I, catalytic domain, C-terminal subdomain"/>
    <property type="match status" value="1"/>
</dbReference>
<gene>
    <name evidence="4" type="primary">truA</name>
    <name evidence="7" type="ORF">JOF45_000230</name>
</gene>
<dbReference type="PANTHER" id="PTHR11142">
    <property type="entry name" value="PSEUDOURIDYLATE SYNTHASE"/>
    <property type="match status" value="1"/>
</dbReference>
<comment type="catalytic activity">
    <reaction evidence="4 5">
        <text>uridine(38/39/40) in tRNA = pseudouridine(38/39/40) in tRNA</text>
        <dbReference type="Rhea" id="RHEA:22376"/>
        <dbReference type="Rhea" id="RHEA-COMP:10085"/>
        <dbReference type="Rhea" id="RHEA-COMP:10087"/>
        <dbReference type="ChEBI" id="CHEBI:65314"/>
        <dbReference type="ChEBI" id="CHEBI:65315"/>
        <dbReference type="EC" id="5.4.99.12"/>
    </reaction>
</comment>
<evidence type="ECO:0000256" key="4">
    <source>
        <dbReference type="HAMAP-Rule" id="MF_00171"/>
    </source>
</evidence>
<dbReference type="InterPro" id="IPR020103">
    <property type="entry name" value="PsdUridine_synth_cat_dom_sf"/>
</dbReference>
<evidence type="ECO:0000256" key="2">
    <source>
        <dbReference type="ARBA" id="ARBA00022694"/>
    </source>
</evidence>
<sequence>MPRIRLDLAYDGNAYRGWAAQPGLPTVQGVLQEGLATLIRREVPVVVAGRTDAGVHARGQVVHFDLTEEEWHRLARGRDITPAEAMLRRIGGVLSRQDGAVIVHRAAAVPDDFDARFSALSRSYSYRLADGPQRRDPLRRFDTAWHPRALDEGLMDAEATSAVAADGGVRDFGSFCKPREMSTTVRQLQHFSIRRGPDDVLVAHLRADAFCHHMVRALIGACIEVGEGRREPGWVLSRLERPSWDSSVRLAPPNGLVLESVQYPDDDRLRARAEQTRALRPT</sequence>
<dbReference type="Proteomes" id="UP001519331">
    <property type="component" value="Unassembled WGS sequence"/>
</dbReference>
<feature type="active site" description="Nucleophile" evidence="4">
    <location>
        <position position="52"/>
    </location>
</feature>
<dbReference type="PANTHER" id="PTHR11142:SF0">
    <property type="entry name" value="TRNA PSEUDOURIDINE SYNTHASE-LIKE 1"/>
    <property type="match status" value="1"/>
</dbReference>
<evidence type="ECO:0000256" key="1">
    <source>
        <dbReference type="ARBA" id="ARBA00009375"/>
    </source>
</evidence>
<reference evidence="7 8" key="1">
    <citation type="submission" date="2021-03" db="EMBL/GenBank/DDBJ databases">
        <title>Sequencing the genomes of 1000 actinobacteria strains.</title>
        <authorList>
            <person name="Klenk H.-P."/>
        </authorList>
    </citation>
    <scope>NUCLEOTIDE SEQUENCE [LARGE SCALE GENOMIC DNA]</scope>
    <source>
        <strain evidence="7 8">DSM 12544</strain>
    </source>
</reference>
<dbReference type="EMBL" id="JAGINX010000001">
    <property type="protein sequence ID" value="MBP2317211.1"/>
    <property type="molecule type" value="Genomic_DNA"/>
</dbReference>
<dbReference type="Pfam" id="PF01416">
    <property type="entry name" value="PseudoU_synth_1"/>
    <property type="match status" value="1"/>
</dbReference>
<keyword evidence="3 4" id="KW-0413">Isomerase</keyword>
<name>A0ABS4SYD0_9MICC</name>
<protein>
    <recommendedName>
        <fullName evidence="4">tRNA pseudouridine synthase A</fullName>
        <ecNumber evidence="4">5.4.99.12</ecNumber>
    </recommendedName>
    <alternativeName>
        <fullName evidence="4">tRNA pseudouridine(38-40) synthase</fullName>
    </alternativeName>
    <alternativeName>
        <fullName evidence="4">tRNA pseudouridylate synthase I</fullName>
    </alternativeName>
    <alternativeName>
        <fullName evidence="4">tRNA-uridine isomerase I</fullName>
    </alternativeName>
</protein>
<evidence type="ECO:0000313" key="8">
    <source>
        <dbReference type="Proteomes" id="UP001519331"/>
    </source>
</evidence>